<name>A0A401UQM0_9CLOT</name>
<reference evidence="1 2" key="1">
    <citation type="submission" date="2018-11" db="EMBL/GenBank/DDBJ databases">
        <title>Genome sequencing and assembly of Clostridium tagluense strain A121.</title>
        <authorList>
            <person name="Murakami T."/>
            <person name="Segawa T."/>
            <person name="Shcherbakova V.A."/>
            <person name="Mori H."/>
            <person name="Yoshimura Y."/>
        </authorList>
    </citation>
    <scope>NUCLEOTIDE SEQUENCE [LARGE SCALE GENOMIC DNA]</scope>
    <source>
        <strain evidence="1 2">A121</strain>
    </source>
</reference>
<keyword evidence="2" id="KW-1185">Reference proteome</keyword>
<dbReference type="RefSeq" id="WP_125003908.1">
    <property type="nucleotide sequence ID" value="NZ_BHYK01000021.1"/>
</dbReference>
<comment type="caution">
    <text evidence="1">The sequence shown here is derived from an EMBL/GenBank/DDBJ whole genome shotgun (WGS) entry which is preliminary data.</text>
</comment>
<dbReference type="EMBL" id="BHYK01000021">
    <property type="protein sequence ID" value="GCD11788.1"/>
    <property type="molecule type" value="Genomic_DNA"/>
</dbReference>
<dbReference type="AlphaFoldDB" id="A0A401UQM0"/>
<accession>A0A401UQM0</accession>
<evidence type="ECO:0000313" key="1">
    <source>
        <dbReference type="EMBL" id="GCD11788.1"/>
    </source>
</evidence>
<dbReference type="Proteomes" id="UP000287872">
    <property type="component" value="Unassembled WGS sequence"/>
</dbReference>
<proteinExistence type="predicted"/>
<evidence type="ECO:0000313" key="2">
    <source>
        <dbReference type="Proteomes" id="UP000287872"/>
    </source>
</evidence>
<sequence>MINLKYFDTIRMLLRSGKTGDEYIQKTQPVKIVLSKCQLEEIPDLQYHVRIAGYTELNENAYQRVKIINSNQFLVNYENGMVYFNSSEEGKTVTAEYKGRGLIQYPAERIYVNNTDFNLASQFPYVIDNLQKYLNFLVERTKELTEFVATKEHELTDFVNKKVALLNEFVGSKVLYLTDFVDKKVIQIKDIVSEYEDYVEDKRVEFTDYVDDYIDVANDKIDEMDVHIIASDAQTDDCREQTRQCKIETDRAIIATNDCIITTDDSIELYNQVSDLHDDMSSTLECAEYELVELKKATLATRLIMQSPVSTLAEVSLVYLNPEIGWAVQTEDTGNIYRWNGVHWMYAYNLQSTISPATDTMNGIMTKEQFNKLVNIEEKSQVNYIGEKAKEVLPTYFKIKTVVFILAEDIRIGSQGVYVQMPFNGTIADIRGFCKTTGADNTVLKIEKASESDFLADTWTSMFKINENLIIPTNSRVSLSYSLLNTIINRNDYLRINIVDVGIGIRDITIQVNINI</sequence>
<protein>
    <submittedName>
        <fullName evidence="1">Uncharacterized protein</fullName>
    </submittedName>
</protein>
<organism evidence="1 2">
    <name type="scientific">Clostridium tagluense</name>
    <dbReference type="NCBI Taxonomy" id="360422"/>
    <lineage>
        <taxon>Bacteria</taxon>
        <taxon>Bacillati</taxon>
        <taxon>Bacillota</taxon>
        <taxon>Clostridia</taxon>
        <taxon>Eubacteriales</taxon>
        <taxon>Clostridiaceae</taxon>
        <taxon>Clostridium</taxon>
    </lineage>
</organism>
<gene>
    <name evidence="1" type="ORF">Ctaglu_34110</name>
</gene>
<dbReference type="OrthoDB" id="2587776at2"/>